<dbReference type="Proteomes" id="UP000030758">
    <property type="component" value="Unassembled WGS sequence"/>
</dbReference>
<reference evidence="1" key="1">
    <citation type="journal article" date="2014" name="Nat. Genet.">
        <title>Genome and transcriptome of the porcine whipworm Trichuris suis.</title>
        <authorList>
            <person name="Jex A.R."/>
            <person name="Nejsum P."/>
            <person name="Schwarz E.M."/>
            <person name="Hu L."/>
            <person name="Young N.D."/>
            <person name="Hall R.S."/>
            <person name="Korhonen P.K."/>
            <person name="Liao S."/>
            <person name="Thamsborg S."/>
            <person name="Xia J."/>
            <person name="Xu P."/>
            <person name="Wang S."/>
            <person name="Scheerlinck J.P."/>
            <person name="Hofmann A."/>
            <person name="Sternberg P.W."/>
            <person name="Wang J."/>
            <person name="Gasser R.B."/>
        </authorList>
    </citation>
    <scope>NUCLEOTIDE SEQUENCE [LARGE SCALE GENOMIC DNA]</scope>
    <source>
        <strain evidence="1">DCEP-RM93F</strain>
    </source>
</reference>
<proteinExistence type="predicted"/>
<name>A0A085MV09_9BILA</name>
<dbReference type="EMBL" id="KL367637">
    <property type="protein sequence ID" value="KFD61055.1"/>
    <property type="molecule type" value="Genomic_DNA"/>
</dbReference>
<organism evidence="1">
    <name type="scientific">Trichuris suis</name>
    <name type="common">pig whipworm</name>
    <dbReference type="NCBI Taxonomy" id="68888"/>
    <lineage>
        <taxon>Eukaryota</taxon>
        <taxon>Metazoa</taxon>
        <taxon>Ecdysozoa</taxon>
        <taxon>Nematoda</taxon>
        <taxon>Enoplea</taxon>
        <taxon>Dorylaimia</taxon>
        <taxon>Trichinellida</taxon>
        <taxon>Trichuridae</taxon>
        <taxon>Trichuris</taxon>
    </lineage>
</organism>
<accession>A0A085MV09</accession>
<dbReference type="AlphaFoldDB" id="A0A085MV09"/>
<evidence type="ECO:0000313" key="1">
    <source>
        <dbReference type="EMBL" id="KFD61055.1"/>
    </source>
</evidence>
<sequence length="144" mass="15331">MTDVRMMPASGGSSLAAAAAASIRKAESACRFCEIKDVCVIGSRVTGVAFGVHDQMAPGSQGVLKKAKDRLLAALAPDSFVAFEECIMKRLRDGQMPDAIFMRLQRLALLAGECWTSAFVRSLPEQMQEALGGGRFTYGDPKGG</sequence>
<protein>
    <submittedName>
        <fullName evidence="1">Uncharacterized protein</fullName>
    </submittedName>
</protein>
<gene>
    <name evidence="1" type="ORF">M514_08432</name>
</gene>